<dbReference type="HOGENOM" id="CLU_059988_1_2_0"/>
<dbReference type="EMBL" id="CP002546">
    <property type="protein sequence ID" value="ADY61598.1"/>
    <property type="molecule type" value="Genomic_DNA"/>
</dbReference>
<dbReference type="Gene3D" id="3.20.20.10">
    <property type="entry name" value="Alanine racemase"/>
    <property type="match status" value="1"/>
</dbReference>
<evidence type="ECO:0000313" key="6">
    <source>
        <dbReference type="EMBL" id="ADY61598.1"/>
    </source>
</evidence>
<evidence type="ECO:0000256" key="4">
    <source>
        <dbReference type="RuleBase" id="RU004514"/>
    </source>
</evidence>
<comment type="function">
    <text evidence="2">Pyridoxal 5'-phosphate (PLP)-binding protein, which is involved in PLP homeostasis.</text>
</comment>
<feature type="modified residue" description="N6-(pyridoxal phosphate)lysine" evidence="2 3">
    <location>
        <position position="42"/>
    </location>
</feature>
<protein>
    <recommendedName>
        <fullName evidence="2">Pyridoxal phosphate homeostasis protein</fullName>
        <shortName evidence="2">PLP homeostasis protein</shortName>
    </recommendedName>
</protein>
<evidence type="ECO:0000256" key="3">
    <source>
        <dbReference type="PIRSR" id="PIRSR004848-1"/>
    </source>
</evidence>
<reference evidence="7" key="1">
    <citation type="submission" date="2011-02" db="EMBL/GenBank/DDBJ databases">
        <title>The complete genome of Planctomyces brasiliensis DSM 5305.</title>
        <authorList>
            <person name="Lucas S."/>
            <person name="Copeland A."/>
            <person name="Lapidus A."/>
            <person name="Bruce D."/>
            <person name="Goodwin L."/>
            <person name="Pitluck S."/>
            <person name="Kyrpides N."/>
            <person name="Mavromatis K."/>
            <person name="Pagani I."/>
            <person name="Ivanova N."/>
            <person name="Ovchinnikova G."/>
            <person name="Lu M."/>
            <person name="Detter J.C."/>
            <person name="Han C."/>
            <person name="Land M."/>
            <person name="Hauser L."/>
            <person name="Markowitz V."/>
            <person name="Cheng J.-F."/>
            <person name="Hugenholtz P."/>
            <person name="Woyke T."/>
            <person name="Wu D."/>
            <person name="Tindall B."/>
            <person name="Pomrenke H.G."/>
            <person name="Brambilla E."/>
            <person name="Klenk H.-P."/>
            <person name="Eisen J.A."/>
        </authorList>
    </citation>
    <scope>NUCLEOTIDE SEQUENCE [LARGE SCALE GENOMIC DNA]</scope>
    <source>
        <strain evidence="7">ATCC 49424 / DSM 5305 / JCM 21570 / NBRC 103401 / IFAM 1448</strain>
    </source>
</reference>
<organism evidence="6 7">
    <name type="scientific">Rubinisphaera brasiliensis (strain ATCC 49424 / DSM 5305 / JCM 21570 / IAM 15109 / NBRC 103401 / IFAM 1448)</name>
    <name type="common">Planctomyces brasiliensis</name>
    <dbReference type="NCBI Taxonomy" id="756272"/>
    <lineage>
        <taxon>Bacteria</taxon>
        <taxon>Pseudomonadati</taxon>
        <taxon>Planctomycetota</taxon>
        <taxon>Planctomycetia</taxon>
        <taxon>Planctomycetales</taxon>
        <taxon>Planctomycetaceae</taxon>
        <taxon>Rubinisphaera</taxon>
    </lineage>
</organism>
<dbReference type="InterPro" id="IPR011078">
    <property type="entry name" value="PyrdxlP_homeostasis"/>
</dbReference>
<dbReference type="PANTHER" id="PTHR10146">
    <property type="entry name" value="PROLINE SYNTHETASE CO-TRANSCRIBED BACTERIAL HOMOLOG PROTEIN"/>
    <property type="match status" value="1"/>
</dbReference>
<evidence type="ECO:0000256" key="1">
    <source>
        <dbReference type="ARBA" id="ARBA00022898"/>
    </source>
</evidence>
<dbReference type="PANTHER" id="PTHR10146:SF14">
    <property type="entry name" value="PYRIDOXAL PHOSPHATE HOMEOSTASIS PROTEIN"/>
    <property type="match status" value="1"/>
</dbReference>
<dbReference type="KEGG" id="pbs:Plabr_4021"/>
<dbReference type="SUPFAM" id="SSF51419">
    <property type="entry name" value="PLP-binding barrel"/>
    <property type="match status" value="1"/>
</dbReference>
<evidence type="ECO:0000256" key="2">
    <source>
        <dbReference type="HAMAP-Rule" id="MF_02087"/>
    </source>
</evidence>
<name>F0SGJ3_RUBBR</name>
<dbReference type="eggNOG" id="COG0325">
    <property type="taxonomic scope" value="Bacteria"/>
</dbReference>
<gene>
    <name evidence="6" type="ordered locus">Plabr_4021</name>
</gene>
<feature type="domain" description="Alanine racemase N-terminal" evidence="5">
    <location>
        <begin position="10"/>
        <end position="234"/>
    </location>
</feature>
<dbReference type="HAMAP" id="MF_02087">
    <property type="entry name" value="PLP_homeostasis"/>
    <property type="match status" value="1"/>
</dbReference>
<dbReference type="STRING" id="756272.Plabr_4021"/>
<sequence length="239" mass="26935">MNTSPLACREQIAENVRQIRDRMQAAYAGRDDERPKLIAVTKYARDEWVEALLQLGECQLGESRPQQLKARSEQFARQTNRPCWHMIGQLQRNKVRSIIDATAMVHSVDSLRLLNHIDRIAGEVGVTPALLLQVNVSGEESKSGFSPEEIRAAAEQLTDFNNVQISGLMTLAPKTDDEQTARQVFSDLRKMREELQTRNNQLKLTELSMGMTNDFEWAIQEGSTMVRIGSGLYAGCEAE</sequence>
<evidence type="ECO:0000259" key="5">
    <source>
        <dbReference type="Pfam" id="PF01168"/>
    </source>
</evidence>
<dbReference type="NCBIfam" id="TIGR00044">
    <property type="entry name" value="YggS family pyridoxal phosphate-dependent enzyme"/>
    <property type="match status" value="1"/>
</dbReference>
<dbReference type="InterPro" id="IPR001608">
    <property type="entry name" value="Ala_racemase_N"/>
</dbReference>
<dbReference type="InterPro" id="IPR029066">
    <property type="entry name" value="PLP-binding_barrel"/>
</dbReference>
<comment type="similarity">
    <text evidence="2 4">Belongs to the pyridoxal phosphate-binding protein YggS/PROSC family.</text>
</comment>
<accession>F0SGJ3</accession>
<dbReference type="PROSITE" id="PS01211">
    <property type="entry name" value="UPF0001"/>
    <property type="match status" value="1"/>
</dbReference>
<dbReference type="OrthoDB" id="9804072at2"/>
<dbReference type="PIRSF" id="PIRSF004848">
    <property type="entry name" value="YBL036c_PLPDEIII"/>
    <property type="match status" value="1"/>
</dbReference>
<dbReference type="AlphaFoldDB" id="F0SGJ3"/>
<dbReference type="GO" id="GO:0030170">
    <property type="term" value="F:pyridoxal phosphate binding"/>
    <property type="evidence" value="ECO:0007669"/>
    <property type="project" value="UniProtKB-UniRule"/>
</dbReference>
<dbReference type="Pfam" id="PF01168">
    <property type="entry name" value="Ala_racemase_N"/>
    <property type="match status" value="1"/>
</dbReference>
<keyword evidence="1 2" id="KW-0663">Pyridoxal phosphate</keyword>
<proteinExistence type="inferred from homology"/>
<dbReference type="CDD" id="cd00635">
    <property type="entry name" value="PLPDE_III_YBL036c_like"/>
    <property type="match status" value="1"/>
</dbReference>
<dbReference type="Proteomes" id="UP000006860">
    <property type="component" value="Chromosome"/>
</dbReference>
<keyword evidence="7" id="KW-1185">Reference proteome</keyword>
<dbReference type="RefSeq" id="WP_013630315.1">
    <property type="nucleotide sequence ID" value="NC_015174.1"/>
</dbReference>
<evidence type="ECO:0000313" key="7">
    <source>
        <dbReference type="Proteomes" id="UP000006860"/>
    </source>
</evidence>
<comment type="cofactor">
    <cofactor evidence="3">
        <name>pyridoxal 5'-phosphate</name>
        <dbReference type="ChEBI" id="CHEBI:597326"/>
    </cofactor>
</comment>